<dbReference type="InterPro" id="IPR001544">
    <property type="entry name" value="Aminotrans_IV"/>
</dbReference>
<accession>A0AAE0FAM8</accession>
<dbReference type="PANTHER" id="PTHR47703">
    <property type="entry name" value="D-AMINOACID AMINOTRANSFERASE-LIKE PLP-DEPENDENT ENZYMES SUPERFAMILY PROTEIN"/>
    <property type="match status" value="1"/>
</dbReference>
<feature type="region of interest" description="Disordered" evidence="1">
    <location>
        <begin position="291"/>
        <end position="321"/>
    </location>
</feature>
<dbReference type="Pfam" id="PF01063">
    <property type="entry name" value="Aminotran_4"/>
    <property type="match status" value="1"/>
</dbReference>
<feature type="compositionally biased region" description="Polar residues" evidence="1">
    <location>
        <begin position="291"/>
        <end position="300"/>
    </location>
</feature>
<dbReference type="InterPro" id="IPR043132">
    <property type="entry name" value="BCAT-like_C"/>
</dbReference>
<evidence type="ECO:0000313" key="3">
    <source>
        <dbReference type="Proteomes" id="UP001190700"/>
    </source>
</evidence>
<feature type="region of interest" description="Disordered" evidence="1">
    <location>
        <begin position="389"/>
        <end position="469"/>
    </location>
</feature>
<proteinExistence type="predicted"/>
<dbReference type="PANTHER" id="PTHR47703:SF2">
    <property type="entry name" value="D-AMINOACID AMINOTRANSFERASE-LIKE PLP-DEPENDENT ENZYMES SUPERFAMILY PROTEIN"/>
    <property type="match status" value="1"/>
</dbReference>
<protein>
    <submittedName>
        <fullName evidence="2">Uncharacterized protein</fullName>
    </submittedName>
</protein>
<dbReference type="InterPro" id="IPR036038">
    <property type="entry name" value="Aminotransferase-like"/>
</dbReference>
<keyword evidence="3" id="KW-1185">Reference proteome</keyword>
<feature type="region of interest" description="Disordered" evidence="1">
    <location>
        <begin position="333"/>
        <end position="364"/>
    </location>
</feature>
<feature type="compositionally biased region" description="Basic and acidic residues" evidence="1">
    <location>
        <begin position="430"/>
        <end position="448"/>
    </location>
</feature>
<dbReference type="GO" id="GO:0003824">
    <property type="term" value="F:catalytic activity"/>
    <property type="evidence" value="ECO:0007669"/>
    <property type="project" value="InterPro"/>
</dbReference>
<feature type="compositionally biased region" description="Basic and acidic residues" evidence="1">
    <location>
        <begin position="306"/>
        <end position="317"/>
    </location>
</feature>
<dbReference type="EMBL" id="LGRX02021918">
    <property type="protein sequence ID" value="KAK3256167.1"/>
    <property type="molecule type" value="Genomic_DNA"/>
</dbReference>
<name>A0AAE0FAM8_9CHLO</name>
<dbReference type="Gene3D" id="3.20.10.10">
    <property type="entry name" value="D-amino Acid Aminotransferase, subunit A, domain 2"/>
    <property type="match status" value="1"/>
</dbReference>
<reference evidence="2 3" key="1">
    <citation type="journal article" date="2015" name="Genome Biol. Evol.">
        <title>Comparative Genomics of a Bacterivorous Green Alga Reveals Evolutionary Causalities and Consequences of Phago-Mixotrophic Mode of Nutrition.</title>
        <authorList>
            <person name="Burns J.A."/>
            <person name="Paasch A."/>
            <person name="Narechania A."/>
            <person name="Kim E."/>
        </authorList>
    </citation>
    <scope>NUCLEOTIDE SEQUENCE [LARGE SCALE GENOMIC DNA]</scope>
    <source>
        <strain evidence="2 3">PLY_AMNH</strain>
    </source>
</reference>
<gene>
    <name evidence="2" type="ORF">CYMTET_34684</name>
</gene>
<dbReference type="SUPFAM" id="SSF56752">
    <property type="entry name" value="D-aminoacid aminotransferase-like PLP-dependent enzymes"/>
    <property type="match status" value="1"/>
</dbReference>
<evidence type="ECO:0000313" key="2">
    <source>
        <dbReference type="EMBL" id="KAK3256167.1"/>
    </source>
</evidence>
<comment type="caution">
    <text evidence="2">The sequence shown here is derived from an EMBL/GenBank/DDBJ whole genome shotgun (WGS) entry which is preliminary data.</text>
</comment>
<dbReference type="Proteomes" id="UP001190700">
    <property type="component" value="Unassembled WGS sequence"/>
</dbReference>
<feature type="compositionally biased region" description="Low complexity" evidence="1">
    <location>
        <begin position="403"/>
        <end position="418"/>
    </location>
</feature>
<sequence length="543" mass="59928">MQVVLVENETPIACSLSSGDWLSSAPRGAYTTARTVGVDAIFEFEAHVSRLVKSITLMLEADKAATQGKPYPSEEKITELTREDSLRPALIASLKAAKKEYTIPGEIKITVLISWDAHGYRIFSHFCPLPDRPLPPVKVVVRGAPRSNAAAKDSDWVRQRKSLEDEKPKDVNEVLLVEPDGHILEGMSSNFFAVTKEGALVTAGDGILEGTVRLLMLQVCEREGIEVKLEAPRLQDVDQWEGAMVSSTSRLALPIEEFIFTDAEGNTVHTKFQNDELTRKIERLVQEEIEANSTQPQTAATAAGEPDFHIPKNRAEYDGDTEASYQREYAFVWPNEPAPGPRQESSPASLEEPTAEPRSESTIASAEEPIFCIKNEYPAHLVGGDCDMTSPHGQLPTPFRETASQPAAPAGAASARPATYVRTPSSTVLREMEEAPERESRATLEPHHPPLAHHLRPPPQFSRSDVSDWRKRRHDGFGLTDGSRHTHMHAGSRDLFDLDYRYGYGLQRYRRLCGKVNGDTGVGDEQLDNLADFFFDSGDCGGG</sequence>
<evidence type="ECO:0000256" key="1">
    <source>
        <dbReference type="SAM" id="MobiDB-lite"/>
    </source>
</evidence>
<organism evidence="2 3">
    <name type="scientific">Cymbomonas tetramitiformis</name>
    <dbReference type="NCBI Taxonomy" id="36881"/>
    <lineage>
        <taxon>Eukaryota</taxon>
        <taxon>Viridiplantae</taxon>
        <taxon>Chlorophyta</taxon>
        <taxon>Pyramimonadophyceae</taxon>
        <taxon>Pyramimonadales</taxon>
        <taxon>Pyramimonadaceae</taxon>
        <taxon>Cymbomonas</taxon>
    </lineage>
</organism>
<dbReference type="AlphaFoldDB" id="A0AAE0FAM8"/>